<feature type="chain" id="PRO_5024835686" evidence="4">
    <location>
        <begin position="24"/>
        <end position="189"/>
    </location>
</feature>
<dbReference type="Proteomes" id="UP000243745">
    <property type="component" value="Unassembled WGS sequence"/>
</dbReference>
<gene>
    <name evidence="6" type="ORF">SAMN02910344_00862</name>
</gene>
<dbReference type="SUPFAM" id="SSF50199">
    <property type="entry name" value="Staphylococcal nuclease"/>
    <property type="match status" value="1"/>
</dbReference>
<keyword evidence="3" id="KW-0378">Hydrolase</keyword>
<protein>
    <submittedName>
        <fullName evidence="6">Endonuclease YncB, thermonuclease family</fullName>
    </submittedName>
</protein>
<evidence type="ECO:0000256" key="2">
    <source>
        <dbReference type="ARBA" id="ARBA00022759"/>
    </source>
</evidence>
<dbReference type="PANTHER" id="PTHR12302">
    <property type="entry name" value="EBNA2 BINDING PROTEIN P100"/>
    <property type="match status" value="1"/>
</dbReference>
<sequence length="189" mass="21512">MKIEKYIAVVCASFFLFFTQAEARPTEHNRYVTCVVTAVLNGNLFHCVDSKDQKHLIKMADIEAPELGQPYGPEAKEYLKDLIYDDKISVKIKGNRDGAILGELYHKKQNANREMIRKGLAWSDRNNKDSMYLRLERDAHSNGTGLWSDHDAVYPAVFREKNPTDIDALIENEATENTETAASNDKKTE</sequence>
<dbReference type="AlphaFoldDB" id="A0A662ZH55"/>
<evidence type="ECO:0000313" key="7">
    <source>
        <dbReference type="Proteomes" id="UP000243745"/>
    </source>
</evidence>
<keyword evidence="1" id="KW-0540">Nuclease</keyword>
<keyword evidence="2 6" id="KW-0255">Endonuclease</keyword>
<reference evidence="6 7" key="1">
    <citation type="submission" date="2016-10" db="EMBL/GenBank/DDBJ databases">
        <authorList>
            <person name="Varghese N."/>
            <person name="Submissions S."/>
        </authorList>
    </citation>
    <scope>NUCLEOTIDE SEQUENCE [LARGE SCALE GENOMIC DNA]</scope>
    <source>
        <strain evidence="6 7">DSM 1361</strain>
    </source>
</reference>
<dbReference type="PROSITE" id="PS50830">
    <property type="entry name" value="TNASE_3"/>
    <property type="match status" value="1"/>
</dbReference>
<dbReference type="RefSeq" id="WP_093141257.1">
    <property type="nucleotide sequence ID" value="NZ_FOXF01000010.1"/>
</dbReference>
<feature type="domain" description="TNase-like" evidence="5">
    <location>
        <begin position="30"/>
        <end position="149"/>
    </location>
</feature>
<dbReference type="InterPro" id="IPR016071">
    <property type="entry name" value="Staphylococal_nuclease_OB-fold"/>
</dbReference>
<dbReference type="Pfam" id="PF00565">
    <property type="entry name" value="SNase"/>
    <property type="match status" value="1"/>
</dbReference>
<dbReference type="EMBL" id="FOXF01000010">
    <property type="protein sequence ID" value="SFP24601.1"/>
    <property type="molecule type" value="Genomic_DNA"/>
</dbReference>
<name>A0A662ZH55_9GAMM</name>
<evidence type="ECO:0000259" key="5">
    <source>
        <dbReference type="PROSITE" id="PS50830"/>
    </source>
</evidence>
<evidence type="ECO:0000256" key="4">
    <source>
        <dbReference type="SAM" id="SignalP"/>
    </source>
</evidence>
<dbReference type="Gene3D" id="2.40.50.90">
    <property type="match status" value="1"/>
</dbReference>
<evidence type="ECO:0000256" key="3">
    <source>
        <dbReference type="ARBA" id="ARBA00022801"/>
    </source>
</evidence>
<keyword evidence="4" id="KW-0732">Signal</keyword>
<dbReference type="GO" id="GO:0016787">
    <property type="term" value="F:hydrolase activity"/>
    <property type="evidence" value="ECO:0007669"/>
    <property type="project" value="UniProtKB-KW"/>
</dbReference>
<dbReference type="PANTHER" id="PTHR12302:SF3">
    <property type="entry name" value="SERINE_THREONINE-PROTEIN KINASE 31"/>
    <property type="match status" value="1"/>
</dbReference>
<dbReference type="SMART" id="SM00318">
    <property type="entry name" value="SNc"/>
    <property type="match status" value="1"/>
</dbReference>
<evidence type="ECO:0000256" key="1">
    <source>
        <dbReference type="ARBA" id="ARBA00022722"/>
    </source>
</evidence>
<dbReference type="OrthoDB" id="9805504at2"/>
<proteinExistence type="predicted"/>
<keyword evidence="7" id="KW-1185">Reference proteome</keyword>
<dbReference type="GO" id="GO:0004519">
    <property type="term" value="F:endonuclease activity"/>
    <property type="evidence" value="ECO:0007669"/>
    <property type="project" value="UniProtKB-KW"/>
</dbReference>
<feature type="signal peptide" evidence="4">
    <location>
        <begin position="1"/>
        <end position="23"/>
    </location>
</feature>
<organism evidence="6 7">
    <name type="scientific">Ruminobacter amylophilus</name>
    <dbReference type="NCBI Taxonomy" id="867"/>
    <lineage>
        <taxon>Bacteria</taxon>
        <taxon>Pseudomonadati</taxon>
        <taxon>Pseudomonadota</taxon>
        <taxon>Gammaproteobacteria</taxon>
        <taxon>Aeromonadales</taxon>
        <taxon>Succinivibrionaceae</taxon>
        <taxon>Ruminobacter</taxon>
    </lineage>
</organism>
<accession>A0A662ZH55</accession>
<evidence type="ECO:0000313" key="6">
    <source>
        <dbReference type="EMBL" id="SFP24601.1"/>
    </source>
</evidence>
<dbReference type="InterPro" id="IPR035437">
    <property type="entry name" value="SNase_OB-fold_sf"/>
</dbReference>